<dbReference type="OrthoDB" id="7297112at2"/>
<dbReference type="InterPro" id="IPR036691">
    <property type="entry name" value="Endo/exonu/phosph_ase_sf"/>
</dbReference>
<evidence type="ECO:0000313" key="2">
    <source>
        <dbReference type="EMBL" id="MUH72025.1"/>
    </source>
</evidence>
<dbReference type="GO" id="GO:0004519">
    <property type="term" value="F:endonuclease activity"/>
    <property type="evidence" value="ECO:0007669"/>
    <property type="project" value="UniProtKB-KW"/>
</dbReference>
<evidence type="ECO:0000259" key="1">
    <source>
        <dbReference type="Pfam" id="PF19580"/>
    </source>
</evidence>
<keyword evidence="2" id="KW-0269">Exonuclease</keyword>
<gene>
    <name evidence="2" type="ORF">GNP35_05745</name>
</gene>
<dbReference type="Proteomes" id="UP000439994">
    <property type="component" value="Unassembled WGS sequence"/>
</dbReference>
<accession>A0A6N8F642</accession>
<name>A0A6N8F642_9GAMM</name>
<keyword evidence="2" id="KW-0378">Hydrolase</keyword>
<dbReference type="Gene3D" id="3.60.10.10">
    <property type="entry name" value="Endonuclease/exonuclease/phosphatase"/>
    <property type="match status" value="1"/>
</dbReference>
<dbReference type="SUPFAM" id="SSF56219">
    <property type="entry name" value="DNase I-like"/>
    <property type="match status" value="1"/>
</dbReference>
<sequence>MLLYNLKMAWWNTALSPAARSASTKANTETYATICEHIKKLITELSCDLIAICEVSTEDVAYINTYLNRHLTNLKVLDLTCNIGLTRFDIAVIYNYEKIHLNHKHYLSKPLTGSTVKAAQLVEIVNLDDNKTIQLFLCHWASRLRGDGEKRRQSAATIVYSSALDFMNENKDVIVMGDFNDNPYDESILNNLNATRCHDAVRKYPNEYFYNPFWRTVVSDKKYNHLSDNDTFRSGTHKYKQFQGTIWHSYDQIMFSGSFLGSGSWHLNEQSTKVIDEVGFINDFENKKNLIDHLPVMCEITRP</sequence>
<proteinExistence type="predicted"/>
<keyword evidence="3" id="KW-1185">Reference proteome</keyword>
<dbReference type="EMBL" id="WOCD01000003">
    <property type="protein sequence ID" value="MUH72025.1"/>
    <property type="molecule type" value="Genomic_DNA"/>
</dbReference>
<evidence type="ECO:0000313" key="3">
    <source>
        <dbReference type="Proteomes" id="UP000439994"/>
    </source>
</evidence>
<feature type="domain" description="Endonuclease/exonuclease/phosphatase" evidence="1">
    <location>
        <begin position="24"/>
        <end position="214"/>
    </location>
</feature>
<organism evidence="2 3">
    <name type="scientific">Psychrosphaera haliotis</name>
    <dbReference type="NCBI Taxonomy" id="555083"/>
    <lineage>
        <taxon>Bacteria</taxon>
        <taxon>Pseudomonadati</taxon>
        <taxon>Pseudomonadota</taxon>
        <taxon>Gammaproteobacteria</taxon>
        <taxon>Alteromonadales</taxon>
        <taxon>Pseudoalteromonadaceae</taxon>
        <taxon>Psychrosphaera</taxon>
    </lineage>
</organism>
<keyword evidence="2" id="KW-0540">Nuclease</keyword>
<dbReference type="AlphaFoldDB" id="A0A6N8F642"/>
<dbReference type="RefSeq" id="WP_155695236.1">
    <property type="nucleotide sequence ID" value="NZ_WOCD01000003.1"/>
</dbReference>
<keyword evidence="2" id="KW-0255">Endonuclease</keyword>
<reference evidence="2 3" key="1">
    <citation type="submission" date="2019-11" db="EMBL/GenBank/DDBJ databases">
        <title>P. haliotis isolates from Z. marina roots.</title>
        <authorList>
            <person name="Cohen M."/>
            <person name="Jospin G."/>
            <person name="Eisen J.A."/>
            <person name="Coil D.A."/>
        </authorList>
    </citation>
    <scope>NUCLEOTIDE SEQUENCE [LARGE SCALE GENOMIC DNA]</scope>
    <source>
        <strain evidence="2 3">UCD-MCMsp1aY</strain>
    </source>
</reference>
<dbReference type="InterPro" id="IPR005135">
    <property type="entry name" value="Endo/exonuclease/phosphatase"/>
</dbReference>
<protein>
    <submittedName>
        <fullName evidence="2">Endonuclease/exonuclease/phosphatase</fullName>
    </submittedName>
</protein>
<dbReference type="GO" id="GO:0004527">
    <property type="term" value="F:exonuclease activity"/>
    <property type="evidence" value="ECO:0007669"/>
    <property type="project" value="UniProtKB-KW"/>
</dbReference>
<dbReference type="Pfam" id="PF19580">
    <property type="entry name" value="Exo_endo_phos_3"/>
    <property type="match status" value="1"/>
</dbReference>
<comment type="caution">
    <text evidence="2">The sequence shown here is derived from an EMBL/GenBank/DDBJ whole genome shotgun (WGS) entry which is preliminary data.</text>
</comment>